<evidence type="ECO:0008006" key="4">
    <source>
        <dbReference type="Google" id="ProtNLM"/>
    </source>
</evidence>
<feature type="transmembrane region" description="Helical" evidence="1">
    <location>
        <begin position="986"/>
        <end position="1007"/>
    </location>
</feature>
<dbReference type="Proteomes" id="UP000039865">
    <property type="component" value="Unassembled WGS sequence"/>
</dbReference>
<feature type="transmembrane region" description="Helical" evidence="1">
    <location>
        <begin position="840"/>
        <end position="864"/>
    </location>
</feature>
<protein>
    <recommendedName>
        <fullName evidence="4">Cadg domain containing protein</fullName>
    </recommendedName>
</protein>
<proteinExistence type="predicted"/>
<dbReference type="EMBL" id="CCKQ01013522">
    <property type="protein sequence ID" value="CDW85193.1"/>
    <property type="molecule type" value="Genomic_DNA"/>
</dbReference>
<reference evidence="2 3" key="1">
    <citation type="submission" date="2014-06" db="EMBL/GenBank/DDBJ databases">
        <authorList>
            <person name="Swart Estienne"/>
        </authorList>
    </citation>
    <scope>NUCLEOTIDE SEQUENCE [LARGE SCALE GENOMIC DNA]</scope>
    <source>
        <strain evidence="2 3">130c</strain>
    </source>
</reference>
<organism evidence="2 3">
    <name type="scientific">Stylonychia lemnae</name>
    <name type="common">Ciliate</name>
    <dbReference type="NCBI Taxonomy" id="5949"/>
    <lineage>
        <taxon>Eukaryota</taxon>
        <taxon>Sar</taxon>
        <taxon>Alveolata</taxon>
        <taxon>Ciliophora</taxon>
        <taxon>Intramacronucleata</taxon>
        <taxon>Spirotrichea</taxon>
        <taxon>Stichotrichia</taxon>
        <taxon>Sporadotrichida</taxon>
        <taxon>Oxytrichidae</taxon>
        <taxon>Stylonychinae</taxon>
        <taxon>Stylonychia</taxon>
    </lineage>
</organism>
<keyword evidence="1" id="KW-1133">Transmembrane helix</keyword>
<feature type="transmembrane region" description="Helical" evidence="1">
    <location>
        <begin position="956"/>
        <end position="974"/>
    </location>
</feature>
<sequence>MCFKNYTSSDTKHLNFVIGNAITDYTSLQSFDVKDDELAVIFFVLTESRPYIMLYDVKKSQQKWVRYKDSNSDNFEAISFLTKQSQIVVLDSKNVLIYIDKVTGKIDLQYQLKYTQQYPQRMILDKNDVGYIACNGDNLKWTILYVFQQIPDKNLTKWEIDNPISCTAAQYFSKYRNGILRINTNNVPNTEMFIQKNEVIDQGSDRNLIIQGLYGEGDLIIGIMNNPDSGSGTKIGVTVLNTTTNDFKLYYQESFGYTYQEVKASLIVNKTIVKFFLSTFNTPSSEKFQWPISSQIISVYPEVDLAIDNINPYIRIQERNYDIIQPSDIDTITKGTFKNAYNNKKPCQISPIQYGQGFEIIAPYSLNDTVICYADLPCQVTMGQYKVELNCSNLGQGIEINLFESSNNDLWFHEQKSYSEKGLITYLNITFNSSQYGLFKRYLNMVYLLSQNDLIISTKFQLTFKVHWPCELAKVQWDGDQNVIQDGRYSQSLANFNDWVLFKDNTYPYISINSSYSLSSTKYIAYIQAINYNLTSNTLINSTYRLLYILFDPIREINSPPYFTSYVPKLITAPNQVNQYKISEIRDNQFDNFTLQIDIGIAFSFVSLKDGYLLISPTENDSGNYRIIFKLKQTNYPYISRIYNLDIFVEEFASIESQVNSPRIFQMTNSARIISINATGYAVVRFKDKLEKPKYFTDIDYRRIKIEIYYEIQQESELIDYKMISISRDTITFKLLFKDIYKISKYQEQDTISIRFLDISQTLQHLWSAINSFQILSHLPMIAINSPANVQIFYLYVLTLATFNVLPLHSVYSDILQLNDEIDQPMNDYFSQYGYQSMNVIMNLGTIFLITLANLSIIFLAFLLKLLAKICKRVGLILSTCIMILIFLFPMLILLLMVTNYDHLQDPDLISKYGSFYEQIRTERLSSTLYVFSFIVRRFLFCFTIVLLRDHPIYQIYILMYSSLFILVYVINYMPFKSKFDNYIEILNEFSVLASFYVMMCYTDFLADDMEIKMNLGWATKVYRIIRRAVHKLNIRFKQFMLRREKAKLYQLRQFSKILDFAGYSNSIEDMSFDQSRTWSRIKLVQPISLDFPTQKHFEKPGQVDIYSKKQAAKDFKHLF</sequence>
<accession>A0A078AWL1</accession>
<feature type="transmembrane region" description="Helical" evidence="1">
    <location>
        <begin position="929"/>
        <end position="949"/>
    </location>
</feature>
<name>A0A078AWL1_STYLE</name>
<dbReference type="InParanoid" id="A0A078AWL1"/>
<feature type="transmembrane region" description="Helical" evidence="1">
    <location>
        <begin position="792"/>
        <end position="812"/>
    </location>
</feature>
<keyword evidence="1" id="KW-0812">Transmembrane</keyword>
<keyword evidence="3" id="KW-1185">Reference proteome</keyword>
<evidence type="ECO:0000256" key="1">
    <source>
        <dbReference type="SAM" id="Phobius"/>
    </source>
</evidence>
<gene>
    <name evidence="2" type="primary">Contig6849.g7325</name>
    <name evidence="2" type="ORF">STYLEM_14266</name>
</gene>
<feature type="transmembrane region" description="Helical" evidence="1">
    <location>
        <begin position="876"/>
        <end position="898"/>
    </location>
</feature>
<evidence type="ECO:0000313" key="3">
    <source>
        <dbReference type="Proteomes" id="UP000039865"/>
    </source>
</evidence>
<dbReference type="OrthoDB" id="327841at2759"/>
<evidence type="ECO:0000313" key="2">
    <source>
        <dbReference type="EMBL" id="CDW85193.1"/>
    </source>
</evidence>
<keyword evidence="1" id="KW-0472">Membrane</keyword>
<dbReference type="AlphaFoldDB" id="A0A078AWL1"/>